<feature type="region of interest" description="Disordered" evidence="1">
    <location>
        <begin position="16"/>
        <end position="38"/>
    </location>
</feature>
<dbReference type="Proteomes" id="UP000234881">
    <property type="component" value="Unassembled WGS sequence"/>
</dbReference>
<protein>
    <submittedName>
        <fullName evidence="2">Uncharacterized protein</fullName>
    </submittedName>
</protein>
<evidence type="ECO:0000313" key="3">
    <source>
        <dbReference type="Proteomes" id="UP000234881"/>
    </source>
</evidence>
<gene>
    <name evidence="2" type="ORF">C0081_02585</name>
</gene>
<sequence length="64" mass="7341">MSAAFKVQQSGKSVLRFKSAAKTPETVSKKHQSVRSHRWVPRQRNIGIVLERRFALKAPPERKV</sequence>
<organism evidence="2 3">
    <name type="scientific">Cohaesibacter celericrescens</name>
    <dbReference type="NCBI Taxonomy" id="2067669"/>
    <lineage>
        <taxon>Bacteria</taxon>
        <taxon>Pseudomonadati</taxon>
        <taxon>Pseudomonadota</taxon>
        <taxon>Alphaproteobacteria</taxon>
        <taxon>Hyphomicrobiales</taxon>
        <taxon>Cohaesibacteraceae</taxon>
    </lineage>
</organism>
<proteinExistence type="predicted"/>
<name>A0A2N5XX87_9HYPH</name>
<keyword evidence="3" id="KW-1185">Reference proteome</keyword>
<reference evidence="2 3" key="1">
    <citation type="submission" date="2018-01" db="EMBL/GenBank/DDBJ databases">
        <title>The draft genome sequence of Cohaesibacter sp. H1304.</title>
        <authorList>
            <person name="Wang N.-N."/>
            <person name="Du Z.-J."/>
        </authorList>
    </citation>
    <scope>NUCLEOTIDE SEQUENCE [LARGE SCALE GENOMIC DNA]</scope>
    <source>
        <strain evidence="2 3">H1304</strain>
    </source>
</reference>
<accession>A0A2N5XX87</accession>
<dbReference type="EMBL" id="PKUQ01000001">
    <property type="protein sequence ID" value="PLW79133.1"/>
    <property type="molecule type" value="Genomic_DNA"/>
</dbReference>
<evidence type="ECO:0000313" key="2">
    <source>
        <dbReference type="EMBL" id="PLW79133.1"/>
    </source>
</evidence>
<feature type="compositionally biased region" description="Basic residues" evidence="1">
    <location>
        <begin position="29"/>
        <end position="38"/>
    </location>
</feature>
<evidence type="ECO:0000256" key="1">
    <source>
        <dbReference type="SAM" id="MobiDB-lite"/>
    </source>
</evidence>
<comment type="caution">
    <text evidence="2">The sequence shown here is derived from an EMBL/GenBank/DDBJ whole genome shotgun (WGS) entry which is preliminary data.</text>
</comment>
<dbReference type="AlphaFoldDB" id="A0A2N5XX87"/>